<evidence type="ECO:0000313" key="2">
    <source>
        <dbReference type="Proteomes" id="UP001162164"/>
    </source>
</evidence>
<dbReference type="EMBL" id="JAPWTJ010002206">
    <property type="protein sequence ID" value="KAJ8967345.1"/>
    <property type="molecule type" value="Genomic_DNA"/>
</dbReference>
<proteinExistence type="predicted"/>
<protein>
    <submittedName>
        <fullName evidence="1">Uncharacterized protein</fullName>
    </submittedName>
</protein>
<gene>
    <name evidence="1" type="ORF">NQ317_013972</name>
</gene>
<sequence length="114" mass="12851">MSSNLRSEVYLGFLYLGHEFASKHWRWIDGYVIWGASYVVRRKLDVNCINLHTVKKNPVDTFTKGNTFGQENPVHGAEKGAMLHRKLQEEPLVFQLKKDIAPEPGGDCGEGGYG</sequence>
<keyword evidence="2" id="KW-1185">Reference proteome</keyword>
<comment type="caution">
    <text evidence="1">The sequence shown here is derived from an EMBL/GenBank/DDBJ whole genome shotgun (WGS) entry which is preliminary data.</text>
</comment>
<dbReference type="Proteomes" id="UP001162164">
    <property type="component" value="Unassembled WGS sequence"/>
</dbReference>
<reference evidence="1" key="1">
    <citation type="journal article" date="2023" name="Insect Mol. Biol.">
        <title>Genome sequencing provides insights into the evolution of gene families encoding plant cell wall-degrading enzymes in longhorned beetles.</title>
        <authorList>
            <person name="Shin N.R."/>
            <person name="Okamura Y."/>
            <person name="Kirsch R."/>
            <person name="Pauchet Y."/>
        </authorList>
    </citation>
    <scope>NUCLEOTIDE SEQUENCE</scope>
    <source>
        <strain evidence="1">MMC_N1</strain>
    </source>
</reference>
<accession>A0ABQ9IW18</accession>
<evidence type="ECO:0000313" key="1">
    <source>
        <dbReference type="EMBL" id="KAJ8967345.1"/>
    </source>
</evidence>
<name>A0ABQ9IW18_9CUCU</name>
<organism evidence="1 2">
    <name type="scientific">Molorchus minor</name>
    <dbReference type="NCBI Taxonomy" id="1323400"/>
    <lineage>
        <taxon>Eukaryota</taxon>
        <taxon>Metazoa</taxon>
        <taxon>Ecdysozoa</taxon>
        <taxon>Arthropoda</taxon>
        <taxon>Hexapoda</taxon>
        <taxon>Insecta</taxon>
        <taxon>Pterygota</taxon>
        <taxon>Neoptera</taxon>
        <taxon>Endopterygota</taxon>
        <taxon>Coleoptera</taxon>
        <taxon>Polyphaga</taxon>
        <taxon>Cucujiformia</taxon>
        <taxon>Chrysomeloidea</taxon>
        <taxon>Cerambycidae</taxon>
        <taxon>Lamiinae</taxon>
        <taxon>Monochamini</taxon>
        <taxon>Molorchus</taxon>
    </lineage>
</organism>